<dbReference type="AlphaFoldDB" id="A0A0S1SJ89"/>
<dbReference type="SUPFAM" id="SSF69322">
    <property type="entry name" value="Tricorn protease domain 2"/>
    <property type="match status" value="1"/>
</dbReference>
<dbReference type="STRING" id="1735162.PeribacterB2_1042"/>
<feature type="transmembrane region" description="Helical" evidence="1">
    <location>
        <begin position="60"/>
        <end position="85"/>
    </location>
</feature>
<accession>A0A0S1SWP6</accession>
<evidence type="ECO:0000256" key="1">
    <source>
        <dbReference type="SAM" id="Phobius"/>
    </source>
</evidence>
<organism evidence="2 3">
    <name type="scientific">Candidatus Peribacter riflensis</name>
    <dbReference type="NCBI Taxonomy" id="1735162"/>
    <lineage>
        <taxon>Bacteria</taxon>
        <taxon>Candidatus Peregrinibacteriota</taxon>
        <taxon>Candidatus Peribacteria</taxon>
        <taxon>Candidatus Peribacterales</taxon>
        <taxon>Candidatus Peribacteraceae</taxon>
        <taxon>Candidatus Peribacter</taxon>
    </lineage>
</organism>
<dbReference type="KEGG" id="prf:PeribacterA2_1040"/>
<dbReference type="Proteomes" id="UP000069135">
    <property type="component" value="Chromosome"/>
</dbReference>
<accession>A0A0S1SQ66</accession>
<evidence type="ECO:0000313" key="3">
    <source>
        <dbReference type="Proteomes" id="UP000069135"/>
    </source>
</evidence>
<accession>A0A0S1STD1</accession>
<name>A0A0S1SJ89_9BACT</name>
<accession>A0A0S1SJ89</accession>
<dbReference type="InterPro" id="IPR013211">
    <property type="entry name" value="LVIVD"/>
</dbReference>
<evidence type="ECO:0000313" key="2">
    <source>
        <dbReference type="EMBL" id="ALM13704.1"/>
    </source>
</evidence>
<dbReference type="EMBL" id="CP013065">
    <property type="protein sequence ID" value="ALM13704.1"/>
    <property type="molecule type" value="Genomic_DNA"/>
</dbReference>
<proteinExistence type="predicted"/>
<protein>
    <submittedName>
        <fullName evidence="2">Uncharacterized protein</fullName>
    </submittedName>
</protein>
<sequence>MSPRAQSKGGTAFLEFVPRRSVSRASRRARNDKLSALLQRAFPVYCRTVPFSSRPRSGSLLLEALLGVAIFAILAGAVSTVLFVGQEGALKSGDRIRAVFLASEALAAARTMRDASFDQLVDGKHGVCIGAAGTWEFCGQENVAADGFRTTLTVQTLAESHVRLSAETRWQGGAIGSGSVLIAEELTDWRVVKPIGDWATVHEEGGFTIEGQPLFSAIALNDGAAFVASAYGEGGKGLHVFSYAEGGDPLPIAAGFDLGVAAYAVLVDGDVLYVATADTSAEVQIFDVSAPAEFSMTKRLATINVPGDGRARSLAFFNNTLFVGATEDIIEAELYAFDVADAGDPALLDILDDTASYFGLSLHEGFAYVASSMDSMELRVIDVFDPADLSVAVGEGYNLTDVQDGLAMATVNSDVLIGRRSGEAIEELVLLDVSSGAVPSPPPGPWYQEMGGSVPALTVEPGGRYAFIATDNIAAQLQVADLQAFRAGQFPIISSALTSTGGGRAVAYDAQRDRVLLATDRGILLYRPGT</sequence>
<reference evidence="2 3" key="2">
    <citation type="journal article" date="2016" name="PeerJ">
        <title>Analysis of five complete genome sequences for members of the class Peribacteria in the recently recognized Peregrinibacteria bacterial phylum.</title>
        <authorList>
            <person name="Anantharaman K."/>
            <person name="Brown C.T."/>
            <person name="Burstein D."/>
            <person name="Castelle C.J."/>
            <person name="Probst A.J."/>
            <person name="Thomas B.C."/>
            <person name="Williams K.H."/>
            <person name="Banfield J.F."/>
        </authorList>
    </citation>
    <scope>NUCLEOTIDE SEQUENCE [LARGE SCALE GENOMIC DNA]</scope>
    <source>
        <strain evidence="2">RIFOXYD1_FULL_PER-ii_59_16</strain>
    </source>
</reference>
<reference evidence="3" key="1">
    <citation type="submission" date="2015-10" db="EMBL/GenBank/DDBJ databases">
        <title>Analysis of five complete genome sequences for members of the class Peribacteria in the recently recognized Peregrinibacteria bacterial phylum.</title>
        <authorList>
            <person name="Anantharaman K."/>
            <person name="Brown C.T."/>
            <person name="Burstein D."/>
            <person name="Castelle C.J."/>
            <person name="Probst A.J."/>
            <person name="Thomas B.C."/>
            <person name="Williams K.H."/>
            <person name="Banfield J.F."/>
        </authorList>
    </citation>
    <scope>NUCLEOTIDE SEQUENCE [LARGE SCALE GENOMIC DNA]</scope>
</reference>
<accession>A0A0S1SRQ3</accession>
<gene>
    <name evidence="2" type="ORF">PeribacterD1_1040</name>
</gene>
<keyword evidence="1" id="KW-0812">Transmembrane</keyword>
<dbReference type="Pfam" id="PF08309">
    <property type="entry name" value="LVIVD"/>
    <property type="match status" value="2"/>
</dbReference>
<keyword evidence="1" id="KW-1133">Transmembrane helix</keyword>
<keyword evidence="1" id="KW-0472">Membrane</keyword>